<accession>A0AAD8I8M1</accession>
<organism evidence="3 4">
    <name type="scientific">Heracleum sosnowskyi</name>
    <dbReference type="NCBI Taxonomy" id="360622"/>
    <lineage>
        <taxon>Eukaryota</taxon>
        <taxon>Viridiplantae</taxon>
        <taxon>Streptophyta</taxon>
        <taxon>Embryophyta</taxon>
        <taxon>Tracheophyta</taxon>
        <taxon>Spermatophyta</taxon>
        <taxon>Magnoliopsida</taxon>
        <taxon>eudicotyledons</taxon>
        <taxon>Gunneridae</taxon>
        <taxon>Pentapetalae</taxon>
        <taxon>asterids</taxon>
        <taxon>campanulids</taxon>
        <taxon>Apiales</taxon>
        <taxon>Apiaceae</taxon>
        <taxon>Apioideae</taxon>
        <taxon>apioid superclade</taxon>
        <taxon>Tordylieae</taxon>
        <taxon>Tordyliinae</taxon>
        <taxon>Heracleum</taxon>
    </lineage>
</organism>
<dbReference type="PANTHER" id="PTHR34379">
    <property type="entry name" value="OS07G0553800 PROTEIN"/>
    <property type="match status" value="1"/>
</dbReference>
<reference evidence="3" key="2">
    <citation type="submission" date="2023-05" db="EMBL/GenBank/DDBJ databases">
        <authorList>
            <person name="Schelkunov M.I."/>
        </authorList>
    </citation>
    <scope>NUCLEOTIDE SEQUENCE</scope>
    <source>
        <strain evidence="3">Hsosn_3</strain>
        <tissue evidence="3">Leaf</tissue>
    </source>
</reference>
<evidence type="ECO:0000256" key="1">
    <source>
        <dbReference type="SAM" id="MobiDB-lite"/>
    </source>
</evidence>
<sequence length="276" mass="30802">MACFGCSRQLSYDDNVTKDFEEDLVKHTDSLTKKKKKKLWISWSTPKKSVAKTVSVSVSMPGKLDASSKSHLFKLDEVNVVPSKKHRRHTGVNASDKTYKKKSGTVKEIILENSEINHLAPLAQDDNHDKKHSGRNKETKKNGSSPPPENKTANRANLTSLQPHKEKKTESINVKNGDDNVSAKNQNREALDSIVGMSVIVVVLVLMLSWGKLCAILCTAAWFYIIPRLRTAVDSNITANNALESDVLNLNSDEHKKKVVLEGLLQRDHRSVTRIL</sequence>
<name>A0AAD8I8M1_9APIA</name>
<gene>
    <name evidence="3" type="ORF">POM88_027248</name>
</gene>
<dbReference type="Proteomes" id="UP001237642">
    <property type="component" value="Unassembled WGS sequence"/>
</dbReference>
<feature type="transmembrane region" description="Helical" evidence="2">
    <location>
        <begin position="194"/>
        <end position="225"/>
    </location>
</feature>
<dbReference type="EMBL" id="JAUIZM010000006">
    <property type="protein sequence ID" value="KAK1380504.1"/>
    <property type="molecule type" value="Genomic_DNA"/>
</dbReference>
<keyword evidence="2" id="KW-0812">Transmembrane</keyword>
<comment type="caution">
    <text evidence="3">The sequence shown here is derived from an EMBL/GenBank/DDBJ whole genome shotgun (WGS) entry which is preliminary data.</text>
</comment>
<dbReference type="PANTHER" id="PTHR34379:SF3">
    <property type="entry name" value="PROTEIN, PUTATIVE-RELATED"/>
    <property type="match status" value="1"/>
</dbReference>
<evidence type="ECO:0000313" key="4">
    <source>
        <dbReference type="Proteomes" id="UP001237642"/>
    </source>
</evidence>
<keyword evidence="2" id="KW-0472">Membrane</keyword>
<protein>
    <submittedName>
        <fullName evidence="3">Uncharacterized protein</fullName>
    </submittedName>
</protein>
<dbReference type="InterPro" id="IPR040411">
    <property type="entry name" value="At5g23160-like"/>
</dbReference>
<proteinExistence type="predicted"/>
<feature type="compositionally biased region" description="Polar residues" evidence="1">
    <location>
        <begin position="151"/>
        <end position="162"/>
    </location>
</feature>
<evidence type="ECO:0000256" key="2">
    <source>
        <dbReference type="SAM" id="Phobius"/>
    </source>
</evidence>
<keyword evidence="2" id="KW-1133">Transmembrane helix</keyword>
<feature type="compositionally biased region" description="Basic and acidic residues" evidence="1">
    <location>
        <begin position="125"/>
        <end position="141"/>
    </location>
</feature>
<dbReference type="AlphaFoldDB" id="A0AAD8I8M1"/>
<keyword evidence="4" id="KW-1185">Reference proteome</keyword>
<feature type="region of interest" description="Disordered" evidence="1">
    <location>
        <begin position="117"/>
        <end position="182"/>
    </location>
</feature>
<reference evidence="3" key="1">
    <citation type="submission" date="2023-02" db="EMBL/GenBank/DDBJ databases">
        <title>Genome of toxic invasive species Heracleum sosnowskyi carries increased number of genes despite the absence of recent whole-genome duplications.</title>
        <authorList>
            <person name="Schelkunov M."/>
            <person name="Shtratnikova V."/>
            <person name="Makarenko M."/>
            <person name="Klepikova A."/>
            <person name="Omelchenko D."/>
            <person name="Novikova G."/>
            <person name="Obukhova E."/>
            <person name="Bogdanov V."/>
            <person name="Penin A."/>
            <person name="Logacheva M."/>
        </authorList>
    </citation>
    <scope>NUCLEOTIDE SEQUENCE</scope>
    <source>
        <strain evidence="3">Hsosn_3</strain>
        <tissue evidence="3">Leaf</tissue>
    </source>
</reference>
<evidence type="ECO:0000313" key="3">
    <source>
        <dbReference type="EMBL" id="KAK1380504.1"/>
    </source>
</evidence>